<accession>A0A645J9S1</accession>
<comment type="caution">
    <text evidence="1">The sequence shown here is derived from an EMBL/GenBank/DDBJ whole genome shotgun (WGS) entry which is preliminary data.</text>
</comment>
<proteinExistence type="predicted"/>
<name>A0A645J9S1_9ZZZZ</name>
<protein>
    <submittedName>
        <fullName evidence="1">Uncharacterized protein</fullName>
    </submittedName>
</protein>
<gene>
    <name evidence="1" type="ORF">SDC9_207200</name>
</gene>
<evidence type="ECO:0000313" key="1">
    <source>
        <dbReference type="EMBL" id="MPN59479.1"/>
    </source>
</evidence>
<sequence length="37" mass="4039">MLRLLFVGMVKVRGHDSGIVFAVHRAGEDIDESLKAA</sequence>
<dbReference type="EMBL" id="VSSQ01133552">
    <property type="protein sequence ID" value="MPN59479.1"/>
    <property type="molecule type" value="Genomic_DNA"/>
</dbReference>
<reference evidence="1" key="1">
    <citation type="submission" date="2019-08" db="EMBL/GenBank/DDBJ databases">
        <authorList>
            <person name="Kucharzyk K."/>
            <person name="Murdoch R.W."/>
            <person name="Higgins S."/>
            <person name="Loffler F."/>
        </authorList>
    </citation>
    <scope>NUCLEOTIDE SEQUENCE</scope>
</reference>
<organism evidence="1">
    <name type="scientific">bioreactor metagenome</name>
    <dbReference type="NCBI Taxonomy" id="1076179"/>
    <lineage>
        <taxon>unclassified sequences</taxon>
        <taxon>metagenomes</taxon>
        <taxon>ecological metagenomes</taxon>
    </lineage>
</organism>
<dbReference type="AlphaFoldDB" id="A0A645J9S1"/>